<dbReference type="KEGG" id="dfa:DFA_07818"/>
<feature type="compositionally biased region" description="Gly residues" evidence="1">
    <location>
        <begin position="56"/>
        <end position="68"/>
    </location>
</feature>
<dbReference type="EMBL" id="GL883021">
    <property type="protein sequence ID" value="EGG16840.1"/>
    <property type="molecule type" value="Genomic_DNA"/>
</dbReference>
<keyword evidence="3" id="KW-1185">Reference proteome</keyword>
<name>F4Q3H1_CACFS</name>
<dbReference type="AlphaFoldDB" id="F4Q3H1"/>
<gene>
    <name evidence="2" type="ORF">DFA_07818</name>
</gene>
<organism evidence="2 3">
    <name type="scientific">Cavenderia fasciculata</name>
    <name type="common">Slime mold</name>
    <name type="synonym">Dictyostelium fasciculatum</name>
    <dbReference type="NCBI Taxonomy" id="261658"/>
    <lineage>
        <taxon>Eukaryota</taxon>
        <taxon>Amoebozoa</taxon>
        <taxon>Evosea</taxon>
        <taxon>Eumycetozoa</taxon>
        <taxon>Dictyostelia</taxon>
        <taxon>Acytosteliales</taxon>
        <taxon>Cavenderiaceae</taxon>
        <taxon>Cavenderia</taxon>
    </lineage>
</organism>
<dbReference type="RefSeq" id="XP_004355314.1">
    <property type="nucleotide sequence ID" value="XM_004355262.1"/>
</dbReference>
<protein>
    <submittedName>
        <fullName evidence="2">Uncharacterized protein</fullName>
    </submittedName>
</protein>
<evidence type="ECO:0000313" key="3">
    <source>
        <dbReference type="Proteomes" id="UP000007797"/>
    </source>
</evidence>
<evidence type="ECO:0000256" key="1">
    <source>
        <dbReference type="SAM" id="MobiDB-lite"/>
    </source>
</evidence>
<reference evidence="3" key="1">
    <citation type="journal article" date="2011" name="Genome Res.">
        <title>Phylogeny-wide analysis of social amoeba genomes highlights ancient origins for complex intercellular communication.</title>
        <authorList>
            <person name="Heidel A.J."/>
            <person name="Lawal H.M."/>
            <person name="Felder M."/>
            <person name="Schilde C."/>
            <person name="Helps N.R."/>
            <person name="Tunggal B."/>
            <person name="Rivero F."/>
            <person name="John U."/>
            <person name="Schleicher M."/>
            <person name="Eichinger L."/>
            <person name="Platzer M."/>
            <person name="Noegel A.A."/>
            <person name="Schaap P."/>
            <person name="Gloeckner G."/>
        </authorList>
    </citation>
    <scope>NUCLEOTIDE SEQUENCE [LARGE SCALE GENOMIC DNA]</scope>
    <source>
        <strain evidence="3">SH3</strain>
    </source>
</reference>
<dbReference type="GeneID" id="14868830"/>
<sequence length="75" mass="7881">MSNSLTPVFFAKPFLNDRLVVEWSRLFKCRCCGLRATRGRRDGGGDGDGDGDGDGGRGGGGGRDGGGANKVWSHH</sequence>
<dbReference type="Proteomes" id="UP000007797">
    <property type="component" value="Unassembled WGS sequence"/>
</dbReference>
<proteinExistence type="predicted"/>
<accession>F4Q3H1</accession>
<feature type="region of interest" description="Disordered" evidence="1">
    <location>
        <begin position="36"/>
        <end position="75"/>
    </location>
</feature>
<evidence type="ECO:0000313" key="2">
    <source>
        <dbReference type="EMBL" id="EGG16840.1"/>
    </source>
</evidence>